<dbReference type="RefSeq" id="XP_012186690.1">
    <property type="nucleotide sequence ID" value="XM_012331300.1"/>
</dbReference>
<accession>R9NWV0</accession>
<evidence type="ECO:0000313" key="3">
    <source>
        <dbReference type="Proteomes" id="UP000014071"/>
    </source>
</evidence>
<protein>
    <submittedName>
        <fullName evidence="2">Uncharacterized protein</fullName>
    </submittedName>
</protein>
<dbReference type="Proteomes" id="UP000014071">
    <property type="component" value="Unassembled WGS sequence"/>
</dbReference>
<name>R9NWV0_PSEHS</name>
<proteinExistence type="predicted"/>
<keyword evidence="3" id="KW-1185">Reference proteome</keyword>
<sequence>MIVIKGTRTVRYAQSLLTSFEGTDGDLPSSVDRTLDDADQPKRAQSDRTNERTVPRSSRHSMRHRGFSSAIAHIMQR</sequence>
<dbReference type="HOGENOM" id="CLU_2639136_0_0_1"/>
<reference evidence="3" key="1">
    <citation type="journal article" date="2013" name="Genome Announc.">
        <title>Draft genome sequence of the basidiomycetous yeast-like fungus Pseudozyma hubeiensis SY62, which produces an abundant amount of the biosurfactant mannosylerythritol lipids.</title>
        <authorList>
            <person name="Konishi M."/>
            <person name="Hatada Y."/>
            <person name="Horiuchi J."/>
        </authorList>
    </citation>
    <scope>NUCLEOTIDE SEQUENCE [LARGE SCALE GENOMIC DNA]</scope>
    <source>
        <strain evidence="3">SY62</strain>
    </source>
</reference>
<dbReference type="GeneID" id="24105969"/>
<feature type="region of interest" description="Disordered" evidence="1">
    <location>
        <begin position="21"/>
        <end position="77"/>
    </location>
</feature>
<evidence type="ECO:0000256" key="1">
    <source>
        <dbReference type="SAM" id="MobiDB-lite"/>
    </source>
</evidence>
<feature type="compositionally biased region" description="Basic and acidic residues" evidence="1">
    <location>
        <begin position="33"/>
        <end position="54"/>
    </location>
</feature>
<gene>
    <name evidence="2" type="ORF">PHSY_000665</name>
</gene>
<evidence type="ECO:0000313" key="2">
    <source>
        <dbReference type="EMBL" id="GAC93103.1"/>
    </source>
</evidence>
<dbReference type="EMBL" id="DF238772">
    <property type="protein sequence ID" value="GAC93103.1"/>
    <property type="molecule type" value="Genomic_DNA"/>
</dbReference>
<organism evidence="2 3">
    <name type="scientific">Pseudozyma hubeiensis (strain SY62)</name>
    <name type="common">Yeast</name>
    <dbReference type="NCBI Taxonomy" id="1305764"/>
    <lineage>
        <taxon>Eukaryota</taxon>
        <taxon>Fungi</taxon>
        <taxon>Dikarya</taxon>
        <taxon>Basidiomycota</taxon>
        <taxon>Ustilaginomycotina</taxon>
        <taxon>Ustilaginomycetes</taxon>
        <taxon>Ustilaginales</taxon>
        <taxon>Ustilaginaceae</taxon>
        <taxon>Pseudozyma</taxon>
    </lineage>
</organism>
<feature type="compositionally biased region" description="Basic residues" evidence="1">
    <location>
        <begin position="57"/>
        <end position="66"/>
    </location>
</feature>
<dbReference type="AlphaFoldDB" id="R9NWV0"/>